<dbReference type="Gene3D" id="3.40.50.11190">
    <property type="match status" value="1"/>
</dbReference>
<sequence length="374" mass="42512">MRLPRKPNRLTIAFRADGGENIGLGHIMRCLSLAKEFRREGHKVVFLSKLTEGIERVRSENFEVTRLPSVEFETEGFFYEISSPLSEEVTEMNAFFKKNVIDILIVDTYNVSRNFFVGIKPYVSKLVYIDDNNNESFPVDILINGNITAESLGYNKHNGNQLFLLGPQYNMIRDEFRHMPLRTIREKVSEVMITTGGSDPNNLTSKIIEIILQQEEFRHLRFNVLVGSGFTHYVSLIEMSVQYDNVFLYANSAITERVRDITYSPVSAIMLRSDLAISAGGSTLYEFAASGTPVAAFIMADNQEFLVDTLQTLGYLKSLGWYDNLESRQTIEILLGMMNDFKGRKELSHKGQSLVDGKGTERIVQRIIESLQVN</sequence>
<dbReference type="Gene3D" id="3.40.50.2000">
    <property type="entry name" value="Glycogen Phosphorylase B"/>
    <property type="match status" value="1"/>
</dbReference>
<dbReference type="GO" id="GO:0016787">
    <property type="term" value="F:hydrolase activity"/>
    <property type="evidence" value="ECO:0007669"/>
    <property type="project" value="UniProtKB-KW"/>
</dbReference>
<dbReference type="InterPro" id="IPR020023">
    <property type="entry name" value="PseG"/>
</dbReference>
<feature type="binding site" evidence="2">
    <location>
        <position position="173"/>
    </location>
    <ligand>
        <name>substrate</name>
    </ligand>
</feature>
<keyword evidence="4" id="KW-1185">Reference proteome</keyword>
<dbReference type="SUPFAM" id="SSF53756">
    <property type="entry name" value="UDP-Glycosyltransferase/glycogen phosphorylase"/>
    <property type="match status" value="1"/>
</dbReference>
<accession>A0A1W1YW20</accession>
<dbReference type="STRING" id="112901.SAMN04488500_102235"/>
<evidence type="ECO:0000313" key="3">
    <source>
        <dbReference type="EMBL" id="SMC40326.1"/>
    </source>
</evidence>
<dbReference type="EMBL" id="FWXI01000002">
    <property type="protein sequence ID" value="SMC40326.1"/>
    <property type="molecule type" value="Genomic_DNA"/>
</dbReference>
<dbReference type="NCBIfam" id="TIGR03590">
    <property type="entry name" value="PseG"/>
    <property type="match status" value="1"/>
</dbReference>
<feature type="binding site" evidence="2">
    <location>
        <position position="286"/>
    </location>
    <ligand>
        <name>substrate</name>
    </ligand>
</feature>
<feature type="active site" description="Proton acceptor" evidence="1">
    <location>
        <position position="26"/>
    </location>
</feature>
<name>A0A1W1YW20_9FIRM</name>
<dbReference type="PANTHER" id="PTHR21015:SF22">
    <property type="entry name" value="GLYCOSYLTRANSFERASE"/>
    <property type="match status" value="1"/>
</dbReference>
<dbReference type="PANTHER" id="PTHR21015">
    <property type="entry name" value="UDP-N-ACETYLGLUCOSAMINE--N-ACETYLMURAMYL-(PENTAPEPTIDE) PYROPHOSPHORYL-UNDECAPRENOL N-ACETYLGLUCOSAMINE TRANSFERASE 1"/>
    <property type="match status" value="1"/>
</dbReference>
<dbReference type="OrthoDB" id="9805604at2"/>
<dbReference type="AlphaFoldDB" id="A0A1W1YW20"/>
<dbReference type="RefSeq" id="WP_084574140.1">
    <property type="nucleotide sequence ID" value="NZ_CP155572.1"/>
</dbReference>
<evidence type="ECO:0000256" key="2">
    <source>
        <dbReference type="PIRSR" id="PIRSR620023-2"/>
    </source>
</evidence>
<evidence type="ECO:0000313" key="4">
    <source>
        <dbReference type="Proteomes" id="UP000192738"/>
    </source>
</evidence>
<organism evidence="3 4">
    <name type="scientific">Sporomusa malonica</name>
    <dbReference type="NCBI Taxonomy" id="112901"/>
    <lineage>
        <taxon>Bacteria</taxon>
        <taxon>Bacillati</taxon>
        <taxon>Bacillota</taxon>
        <taxon>Negativicutes</taxon>
        <taxon>Selenomonadales</taxon>
        <taxon>Sporomusaceae</taxon>
        <taxon>Sporomusa</taxon>
    </lineage>
</organism>
<keyword evidence="3" id="KW-0378">Hydrolase</keyword>
<proteinExistence type="predicted"/>
<dbReference type="Proteomes" id="UP000192738">
    <property type="component" value="Unassembled WGS sequence"/>
</dbReference>
<evidence type="ECO:0000256" key="1">
    <source>
        <dbReference type="PIRSR" id="PIRSR620023-1"/>
    </source>
</evidence>
<reference evidence="3 4" key="1">
    <citation type="submission" date="2017-04" db="EMBL/GenBank/DDBJ databases">
        <authorList>
            <person name="Afonso C.L."/>
            <person name="Miller P.J."/>
            <person name="Scott M.A."/>
            <person name="Spackman E."/>
            <person name="Goraichik I."/>
            <person name="Dimitrov K.M."/>
            <person name="Suarez D.L."/>
            <person name="Swayne D.E."/>
        </authorList>
    </citation>
    <scope>NUCLEOTIDE SEQUENCE [LARGE SCALE GENOMIC DNA]</scope>
    <source>
        <strain evidence="3 4">DSM 5090</strain>
    </source>
</reference>
<gene>
    <name evidence="3" type="ORF">SAMN04488500_102235</name>
</gene>
<protein>
    <submittedName>
        <fullName evidence="3">UDP-2,4-diacetamido-2,4,6-trideoxy-beta-L-altropyranose hydrolase</fullName>
    </submittedName>
</protein>
<dbReference type="GO" id="GO:0016757">
    <property type="term" value="F:glycosyltransferase activity"/>
    <property type="evidence" value="ECO:0007669"/>
    <property type="project" value="TreeGrafter"/>
</dbReference>